<proteinExistence type="predicted"/>
<feature type="transmembrane region" description="Helical" evidence="2">
    <location>
        <begin position="23"/>
        <end position="43"/>
    </location>
</feature>
<dbReference type="AlphaFoldDB" id="A0A9X2WR65"/>
<feature type="coiled-coil region" evidence="1">
    <location>
        <begin position="86"/>
        <end position="134"/>
    </location>
</feature>
<dbReference type="Proteomes" id="UP001155604">
    <property type="component" value="Unassembled WGS sequence"/>
</dbReference>
<dbReference type="RefSeq" id="WP_261271588.1">
    <property type="nucleotide sequence ID" value="NZ_JAMTCC010000002.1"/>
</dbReference>
<keyword evidence="4" id="KW-1185">Reference proteome</keyword>
<keyword evidence="2" id="KW-0812">Transmembrane</keyword>
<feature type="transmembrane region" description="Helical" evidence="2">
    <location>
        <begin position="55"/>
        <end position="80"/>
    </location>
</feature>
<protein>
    <submittedName>
        <fullName evidence="3">Uncharacterized protein</fullName>
    </submittedName>
</protein>
<sequence length="267" mass="29919">MTTPSASPQAEQQTQTHESETSFWWLIILLAVIAAFLLTLYFMNFNGGWGNQGDFGAFGDFLGGVLNPILGFATVGLLIWSLKMQMKELSLSNQQLALTRQELKETKEETALSRQAMEAQVAHLKQDAKLTELQGVLKAQLDIINDLLATQVYSRLTDRGPIGITFDKILNNHNEVRSYQGAIIELLNSEVPNPLINSIKALEIQVIQLGHISLEYSKETNSKLYALPYLVNAISLLSKFYKFQPNESIETLLKEIDTQIKKGVDEF</sequence>
<evidence type="ECO:0000313" key="3">
    <source>
        <dbReference type="EMBL" id="MCT7944076.1"/>
    </source>
</evidence>
<evidence type="ECO:0000313" key="4">
    <source>
        <dbReference type="Proteomes" id="UP001155604"/>
    </source>
</evidence>
<keyword evidence="2" id="KW-0472">Membrane</keyword>
<evidence type="ECO:0000256" key="1">
    <source>
        <dbReference type="SAM" id="Coils"/>
    </source>
</evidence>
<reference evidence="3" key="1">
    <citation type="journal article" date="2023" name="Int. J. Syst. Evol. Microbiol.">
        <title>&lt;i&gt;Shewanella septentrionalis&lt;/i&gt; sp. nov. and &lt;i&gt;Shewanella holmiensis&lt;/i&gt; sp. nov., isolated from Baltic Sea water and sediments.</title>
        <authorList>
            <person name="Martin-Rodriguez A.J."/>
            <person name="Thorell K."/>
            <person name="Joffre E."/>
            <person name="Jensie-Markopoulos S."/>
            <person name="Moore E.R.B."/>
            <person name="Sjoling A."/>
        </authorList>
    </citation>
    <scope>NUCLEOTIDE SEQUENCE</scope>
    <source>
        <strain evidence="3">SP1W3</strain>
    </source>
</reference>
<gene>
    <name evidence="3" type="ORF">NE536_01660</name>
</gene>
<keyword evidence="1" id="KW-0175">Coiled coil</keyword>
<dbReference type="EMBL" id="JAMTCC010000002">
    <property type="protein sequence ID" value="MCT7944076.1"/>
    <property type="molecule type" value="Genomic_DNA"/>
</dbReference>
<accession>A0A9X2WR65</accession>
<evidence type="ECO:0000256" key="2">
    <source>
        <dbReference type="SAM" id="Phobius"/>
    </source>
</evidence>
<comment type="caution">
    <text evidence="3">The sequence shown here is derived from an EMBL/GenBank/DDBJ whole genome shotgun (WGS) entry which is preliminary data.</text>
</comment>
<keyword evidence="2" id="KW-1133">Transmembrane helix</keyword>
<name>A0A9X2WR65_9GAMM</name>
<organism evidence="3 4">
    <name type="scientific">Shewanella septentrionalis</name>
    <dbReference type="NCBI Taxonomy" id="2952223"/>
    <lineage>
        <taxon>Bacteria</taxon>
        <taxon>Pseudomonadati</taxon>
        <taxon>Pseudomonadota</taxon>
        <taxon>Gammaproteobacteria</taxon>
        <taxon>Alteromonadales</taxon>
        <taxon>Shewanellaceae</taxon>
        <taxon>Shewanella</taxon>
    </lineage>
</organism>